<evidence type="ECO:0000256" key="3">
    <source>
        <dbReference type="ARBA" id="ARBA00016612"/>
    </source>
</evidence>
<dbReference type="Pfam" id="PF00420">
    <property type="entry name" value="Oxidored_q2"/>
    <property type="match status" value="1"/>
</dbReference>
<dbReference type="RefSeq" id="YP_007317424.1">
    <property type="nucleotide sequence ID" value="NC_020028.1"/>
</dbReference>
<evidence type="ECO:0000313" key="11">
    <source>
        <dbReference type="EMBL" id="AGA63951.1"/>
    </source>
</evidence>
<feature type="transmembrane region" description="Helical" evidence="10">
    <location>
        <begin position="32"/>
        <end position="53"/>
    </location>
</feature>
<reference evidence="11" key="1">
    <citation type="journal article" date="2013" name="Mitochondrial DNA">
        <title>The complete mitochondrial genome of the pen shell Atrina pectinata (Mollusca: Bivalvia: Pinnidae):The first representative from the family Pinnidae.</title>
        <authorList>
            <person name="Yan J.K."/>
            <person name="Wu B."/>
            <person name="Yang A.G."/>
            <person name="Zhou L.Q."/>
            <person name="Liu Z.H."/>
        </authorList>
    </citation>
    <scope>NUCLEOTIDE SEQUENCE</scope>
</reference>
<protein>
    <recommendedName>
        <fullName evidence="3">NADH-ubiquinone oxidoreductase chain 4L</fullName>
    </recommendedName>
    <alternativeName>
        <fullName evidence="9">NADH dehydrogenase subunit 4L</fullName>
    </alternativeName>
</protein>
<gene>
    <name evidence="11" type="primary">ND4L</name>
</gene>
<keyword evidence="6 10" id="KW-1133">Transmembrane helix</keyword>
<keyword evidence="7" id="KW-0520">NAD</keyword>
<keyword evidence="5" id="KW-1278">Translocase</keyword>
<proteinExistence type="inferred from homology"/>
<evidence type="ECO:0000256" key="10">
    <source>
        <dbReference type="SAM" id="Phobius"/>
    </source>
</evidence>
<dbReference type="CTD" id="4539"/>
<dbReference type="GO" id="GO:0016020">
    <property type="term" value="C:membrane"/>
    <property type="evidence" value="ECO:0007669"/>
    <property type="project" value="UniProtKB-SubCell"/>
</dbReference>
<dbReference type="EMBL" id="KC153059">
    <property type="protein sequence ID" value="AGA63951.1"/>
    <property type="molecule type" value="Genomic_DNA"/>
</dbReference>
<geneLocation type="mitochondrion" evidence="11"/>
<sequence>MVESWCWCSFGWLGLVFSFFCVAGACNKQRHLLAFLLLMEGSSMGIAVAIAGMGSWINFGFFMMFLTFSACETSVGLSLLVSLIRATRSGYVRGRSMLSC</sequence>
<dbReference type="Gene3D" id="1.10.287.3510">
    <property type="match status" value="1"/>
</dbReference>
<keyword evidence="8 10" id="KW-0472">Membrane</keyword>
<accession>L0EST2</accession>
<evidence type="ECO:0000256" key="8">
    <source>
        <dbReference type="ARBA" id="ARBA00023136"/>
    </source>
</evidence>
<keyword evidence="4 10" id="KW-0812">Transmembrane</keyword>
<dbReference type="GeneID" id="14412057"/>
<evidence type="ECO:0000256" key="6">
    <source>
        <dbReference type="ARBA" id="ARBA00022989"/>
    </source>
</evidence>
<comment type="similarity">
    <text evidence="2">Belongs to the complex I subunit 4L family.</text>
</comment>
<keyword evidence="11" id="KW-0496">Mitochondrion</keyword>
<comment type="subcellular location">
    <subcellularLocation>
        <location evidence="1">Membrane</location>
        <topology evidence="1">Multi-pass membrane protein</topology>
    </subcellularLocation>
</comment>
<dbReference type="InterPro" id="IPR039428">
    <property type="entry name" value="NUOK/Mnh_C1-like"/>
</dbReference>
<feature type="transmembrane region" description="Helical" evidence="10">
    <location>
        <begin position="6"/>
        <end position="25"/>
    </location>
</feature>
<feature type="transmembrane region" description="Helical" evidence="10">
    <location>
        <begin position="59"/>
        <end position="84"/>
    </location>
</feature>
<evidence type="ECO:0000256" key="5">
    <source>
        <dbReference type="ARBA" id="ARBA00022967"/>
    </source>
</evidence>
<evidence type="ECO:0000256" key="9">
    <source>
        <dbReference type="ARBA" id="ARBA00031586"/>
    </source>
</evidence>
<organism evidence="11">
    <name type="scientific">Atrina pectinata</name>
    <name type="common">Comb pen shell</name>
    <name type="synonym">Pinna pectinata</name>
    <dbReference type="NCBI Taxonomy" id="49198"/>
    <lineage>
        <taxon>Eukaryota</taxon>
        <taxon>Metazoa</taxon>
        <taxon>Spiralia</taxon>
        <taxon>Lophotrochozoa</taxon>
        <taxon>Mollusca</taxon>
        <taxon>Bivalvia</taxon>
        <taxon>Autobranchia</taxon>
        <taxon>Pteriomorphia</taxon>
        <taxon>Pterioida</taxon>
        <taxon>Pinnoidea</taxon>
        <taxon>Pinnidae</taxon>
        <taxon>Atrina</taxon>
    </lineage>
</organism>
<evidence type="ECO:0000256" key="1">
    <source>
        <dbReference type="ARBA" id="ARBA00004141"/>
    </source>
</evidence>
<dbReference type="AlphaFoldDB" id="L0EST2"/>
<evidence type="ECO:0000256" key="2">
    <source>
        <dbReference type="ARBA" id="ARBA00010519"/>
    </source>
</evidence>
<evidence type="ECO:0000256" key="4">
    <source>
        <dbReference type="ARBA" id="ARBA00022692"/>
    </source>
</evidence>
<name>L0EST2_ATRPE</name>
<evidence type="ECO:0000256" key="7">
    <source>
        <dbReference type="ARBA" id="ARBA00023027"/>
    </source>
</evidence>